<evidence type="ECO:0000313" key="4">
    <source>
        <dbReference type="Proteomes" id="UP001278188"/>
    </source>
</evidence>
<dbReference type="RefSeq" id="WP_317083980.1">
    <property type="nucleotide sequence ID" value="NZ_JASVDY010000003.1"/>
</dbReference>
<sequence length="251" mass="27507">MSKKLKILIVGGTSTIAEHCARLWLKNTVCELILIGRDESKLHRVANDLMVRAPKAEVKVETVNFLSARDIQACIQRLNQSEPVDIALIAHGNLPDQENCQNDLTLCQDSIEVNAVSPVLFAEAIISNMIQCNHGKLAVIGSVAGDRGRKSNYIYGASKALIERYVQGLQHRLAIMNSCVSVTLVKPGPTETPMTAGISGKGRLASPEQVAKEIVGAVNAGKMVVYTPGKWFIIMKIIRNLPFFIFRKMDI</sequence>
<dbReference type="PANTHER" id="PTHR44196:SF1">
    <property type="entry name" value="DEHYDROGENASE_REDUCTASE SDR FAMILY MEMBER 7B"/>
    <property type="match status" value="1"/>
</dbReference>
<proteinExistence type="inferred from homology"/>
<dbReference type="InterPro" id="IPR002347">
    <property type="entry name" value="SDR_fam"/>
</dbReference>
<reference evidence="3 4" key="1">
    <citation type="submission" date="2023-06" db="EMBL/GenBank/DDBJ databases">
        <title>Genomic Analysis of Acinetobacter Strains Recovered from South Australian Aquatic Samples provides Insights into the Circulation of Antibiotic Resistance determinants in the Environment.</title>
        <authorList>
            <person name="Tobin L."/>
            <person name="Jarocki V.M."/>
            <person name="Kenyon J."/>
            <person name="Drigo B."/>
            <person name="Donner E."/>
            <person name="Djordjevic S.P."/>
            <person name="Hamidian M."/>
        </authorList>
    </citation>
    <scope>NUCLEOTIDE SEQUENCE [LARGE SCALE GENOMIC DNA]</scope>
    <source>
        <strain evidence="3 4">SAAc652</strain>
    </source>
</reference>
<gene>
    <name evidence="3" type="ORF">QR674_10055</name>
</gene>
<dbReference type="Gene3D" id="3.40.50.720">
    <property type="entry name" value="NAD(P)-binding Rossmann-like Domain"/>
    <property type="match status" value="1"/>
</dbReference>
<comment type="similarity">
    <text evidence="1">Belongs to the short-chain dehydrogenases/reductases (SDR) family.</text>
</comment>
<dbReference type="PRINTS" id="PR00081">
    <property type="entry name" value="GDHRDH"/>
</dbReference>
<dbReference type="Proteomes" id="UP001278188">
    <property type="component" value="Unassembled WGS sequence"/>
</dbReference>
<protein>
    <submittedName>
        <fullName evidence="3">SDR family NAD(P)-dependent oxidoreductase</fullName>
    </submittedName>
</protein>
<evidence type="ECO:0000313" key="3">
    <source>
        <dbReference type="EMBL" id="MDV2469328.1"/>
    </source>
</evidence>
<name>A0ABU3WH04_9GAMM</name>
<keyword evidence="4" id="KW-1185">Reference proteome</keyword>
<keyword evidence="2" id="KW-0560">Oxidoreductase</keyword>
<evidence type="ECO:0000256" key="1">
    <source>
        <dbReference type="ARBA" id="ARBA00006484"/>
    </source>
</evidence>
<accession>A0ABU3WH04</accession>
<dbReference type="PANTHER" id="PTHR44196">
    <property type="entry name" value="DEHYDROGENASE/REDUCTASE SDR FAMILY MEMBER 7B"/>
    <property type="match status" value="1"/>
</dbReference>
<comment type="caution">
    <text evidence="3">The sequence shown here is derived from an EMBL/GenBank/DDBJ whole genome shotgun (WGS) entry which is preliminary data.</text>
</comment>
<dbReference type="SUPFAM" id="SSF51735">
    <property type="entry name" value="NAD(P)-binding Rossmann-fold domains"/>
    <property type="match status" value="1"/>
</dbReference>
<dbReference type="Pfam" id="PF00106">
    <property type="entry name" value="adh_short"/>
    <property type="match status" value="1"/>
</dbReference>
<dbReference type="InterPro" id="IPR036291">
    <property type="entry name" value="NAD(P)-bd_dom_sf"/>
</dbReference>
<dbReference type="EMBL" id="JASVDY010000003">
    <property type="protein sequence ID" value="MDV2469328.1"/>
    <property type="molecule type" value="Genomic_DNA"/>
</dbReference>
<organism evidence="3 4">
    <name type="scientific">Acinetobacter chinensis</name>
    <dbReference type="NCBI Taxonomy" id="2004650"/>
    <lineage>
        <taxon>Bacteria</taxon>
        <taxon>Pseudomonadati</taxon>
        <taxon>Pseudomonadota</taxon>
        <taxon>Gammaproteobacteria</taxon>
        <taxon>Moraxellales</taxon>
        <taxon>Moraxellaceae</taxon>
        <taxon>Acinetobacter</taxon>
    </lineage>
</organism>
<evidence type="ECO:0000256" key="2">
    <source>
        <dbReference type="ARBA" id="ARBA00023002"/>
    </source>
</evidence>